<protein>
    <submittedName>
        <fullName evidence="1">Adenylate kinase</fullName>
    </submittedName>
</protein>
<dbReference type="InterPro" id="IPR052922">
    <property type="entry name" value="Cytidylate_Kinase-2"/>
</dbReference>
<dbReference type="GO" id="GO:0016301">
    <property type="term" value="F:kinase activity"/>
    <property type="evidence" value="ECO:0007669"/>
    <property type="project" value="UniProtKB-KW"/>
</dbReference>
<keyword evidence="1" id="KW-0808">Transferase</keyword>
<dbReference type="Pfam" id="PF13238">
    <property type="entry name" value="AAA_18"/>
    <property type="match status" value="1"/>
</dbReference>
<dbReference type="PANTHER" id="PTHR37816">
    <property type="entry name" value="YALI0E33011P"/>
    <property type="match status" value="1"/>
</dbReference>
<dbReference type="SUPFAM" id="SSF52540">
    <property type="entry name" value="P-loop containing nucleoside triphosphate hydrolases"/>
    <property type="match status" value="1"/>
</dbReference>
<dbReference type="Gene3D" id="3.40.50.300">
    <property type="entry name" value="P-loop containing nucleotide triphosphate hydrolases"/>
    <property type="match status" value="1"/>
</dbReference>
<reference evidence="1" key="1">
    <citation type="submission" date="2021-11" db="EMBL/GenBank/DDBJ databases">
        <title>Description of novel Flavobacterium species.</title>
        <authorList>
            <person name="Saticioglu I.B."/>
            <person name="Ay H."/>
            <person name="Altun S."/>
            <person name="Duman M."/>
        </authorList>
    </citation>
    <scope>NUCLEOTIDE SEQUENCE</scope>
    <source>
        <strain evidence="1">F-30</strain>
    </source>
</reference>
<gene>
    <name evidence="1" type="ORF">LNP81_16755</name>
</gene>
<comment type="caution">
    <text evidence="1">The sequence shown here is derived from an EMBL/GenBank/DDBJ whole genome shotgun (WGS) entry which is preliminary data.</text>
</comment>
<dbReference type="InterPro" id="IPR027417">
    <property type="entry name" value="P-loop_NTPase"/>
</dbReference>
<keyword evidence="1" id="KW-0418">Kinase</keyword>
<dbReference type="RefSeq" id="WP_230037785.1">
    <property type="nucleotide sequence ID" value="NZ_JAJJMM010000001.1"/>
</dbReference>
<dbReference type="PANTHER" id="PTHR37816:SF2">
    <property type="entry name" value="DNA TOPOLOGY MODULATION PROTEIN FLAR-RELATED PROTEIN"/>
    <property type="match status" value="1"/>
</dbReference>
<evidence type="ECO:0000313" key="1">
    <source>
        <dbReference type="EMBL" id="MCC9064658.1"/>
    </source>
</evidence>
<keyword evidence="2" id="KW-1185">Reference proteome</keyword>
<dbReference type="EMBL" id="JAJJMM010000001">
    <property type="protein sequence ID" value="MCC9064658.1"/>
    <property type="molecule type" value="Genomic_DNA"/>
</dbReference>
<sequence>MRIMIMGASGAGATTLGDCFVKNNDCFLHLDSDEYFWEKTDPPFQEAKNYEERNSLFESDFYSQENVVVTGSIFRWKTDYKDLFDLVVLLYIPQEIRFQRLAEREISRYGNKILFDEKLNAKYKEFLAWAAEYDLEENTTSRSFKQQKQWMEEVKFATLFLEGDLTVKERLTVLQTYIR</sequence>
<dbReference type="Proteomes" id="UP001430679">
    <property type="component" value="Unassembled WGS sequence"/>
</dbReference>
<evidence type="ECO:0000313" key="2">
    <source>
        <dbReference type="Proteomes" id="UP001430679"/>
    </source>
</evidence>
<name>A0ABS8MGS4_9FLAO</name>
<proteinExistence type="predicted"/>
<organism evidence="1 2">
    <name type="scientific">Flavobacterium piscisymbiosum</name>
    <dbReference type="NCBI Taxonomy" id="2893753"/>
    <lineage>
        <taxon>Bacteria</taxon>
        <taxon>Pseudomonadati</taxon>
        <taxon>Bacteroidota</taxon>
        <taxon>Flavobacteriia</taxon>
        <taxon>Flavobacteriales</taxon>
        <taxon>Flavobacteriaceae</taxon>
        <taxon>Flavobacterium</taxon>
    </lineage>
</organism>
<accession>A0ABS8MGS4</accession>